<evidence type="ECO:0000313" key="3">
    <source>
        <dbReference type="EMBL" id="CCA14884.1"/>
    </source>
</evidence>
<accession>F0W1F5</accession>
<name>F0W1F5_9STRA</name>
<dbReference type="AlphaFoldDB" id="F0W1F5"/>
<organism evidence="3">
    <name type="scientific">Albugo laibachii Nc14</name>
    <dbReference type="NCBI Taxonomy" id="890382"/>
    <lineage>
        <taxon>Eukaryota</taxon>
        <taxon>Sar</taxon>
        <taxon>Stramenopiles</taxon>
        <taxon>Oomycota</taxon>
        <taxon>Peronosporomycetes</taxon>
        <taxon>Albuginales</taxon>
        <taxon>Albuginaceae</taxon>
        <taxon>Albugo</taxon>
    </lineage>
</organism>
<feature type="region of interest" description="Disordered" evidence="2">
    <location>
        <begin position="187"/>
        <end position="206"/>
    </location>
</feature>
<reference evidence="3" key="1">
    <citation type="journal article" date="2011" name="PLoS Biol.">
        <title>Gene gain and loss during evolution of obligate parasitism in the white rust pathogen of Arabidopsis thaliana.</title>
        <authorList>
            <person name="Kemen E."/>
            <person name="Gardiner A."/>
            <person name="Schultz-Larsen T."/>
            <person name="Kemen A.C."/>
            <person name="Balmuth A.L."/>
            <person name="Robert-Seilaniantz A."/>
            <person name="Bailey K."/>
            <person name="Holub E."/>
            <person name="Studholme D.J."/>
            <person name="Maclean D."/>
            <person name="Jones J.D."/>
        </authorList>
    </citation>
    <scope>NUCLEOTIDE SEQUENCE</scope>
</reference>
<feature type="region of interest" description="Disordered" evidence="2">
    <location>
        <begin position="82"/>
        <end position="114"/>
    </location>
</feature>
<dbReference type="HOGENOM" id="CLU_374037_0_0_1"/>
<reference evidence="3" key="2">
    <citation type="submission" date="2011-02" db="EMBL/GenBank/DDBJ databases">
        <authorList>
            <person name="MacLean D."/>
        </authorList>
    </citation>
    <scope>NUCLEOTIDE SEQUENCE</scope>
</reference>
<sequence length="743" mass="83942">MRAACQARALQAAKSVRSYGRDRRRIEKSLTSSITGEGGNPQQATRIEKIYVNNEGGGSIENVSDSSTRLADLIQGSEMLEKTSSLQEENDTSRDVTQPAAFPRPFAPPDLNSEVEHGKKFLDANSLMVEKNGMIRQLQTIPERVNENKTQFSIIRGRHTKYPKDTFAKKIQVRTHGSVNSTRTALHMAPETLQSPRPTPSTPRRKSAIGIRKIDLFPQKKLLGRSGLVSQNWNTKITIHEKRVACLETLDITPIKDTSLLDDPVSHEVKPDTRKMEEESGTTSPFQQPQVEISEIKSKCSDQECKTTQTTEMSSTKNKPEPIDQILEHLARLMRIKQPSDELDFTSKGVFDQLQSILQKNVIQMDMSDKNHAGSASCTIQQTPQNGSGIFRARAKAQERTLEAEIEAGQDRIQKLKLQHESELQELEKELTLNRVARIEAEKSRSEVCIELRLCRQEVASYVADAICSKRYNSHLEKELLCCSNNLKLREKEIEELKVKVDTMEKLVARTQVQIEKHRRSNSKEFDQHLDATIGCSTTEGHMNDSISTSATEVTKCKNSTEIIAPTRSKMDFTDLGAYKYIAEEEELCQLQAEVVQSEEKLRQAMQQSQAKLDELVNSKVENFMGEMITIKTFPLPESDFSIGSPAIGIATSVNNETRDEPMIPLETGPFDIVNCNQTSEMYQRWLKKRFIERKSGYFPSKSGSAKYLKTIRNDSQAKAQESMLEFQRLLVSGREQGSNRNY</sequence>
<dbReference type="EMBL" id="FR824052">
    <property type="protein sequence ID" value="CCA14884.1"/>
    <property type="molecule type" value="Genomic_DNA"/>
</dbReference>
<gene>
    <name evidence="3" type="primary">AlNc14C7G924</name>
    <name evidence="3" type="ORF">ALNC14_010270</name>
</gene>
<protein>
    <submittedName>
        <fullName evidence="3">AlNc14C7G924 protein</fullName>
    </submittedName>
</protein>
<feature type="coiled-coil region" evidence="1">
    <location>
        <begin position="487"/>
        <end position="514"/>
    </location>
</feature>
<evidence type="ECO:0000256" key="2">
    <source>
        <dbReference type="SAM" id="MobiDB-lite"/>
    </source>
</evidence>
<keyword evidence="1" id="KW-0175">Coiled coil</keyword>
<evidence type="ECO:0000256" key="1">
    <source>
        <dbReference type="SAM" id="Coils"/>
    </source>
</evidence>
<proteinExistence type="predicted"/>
<feature type="coiled-coil region" evidence="1">
    <location>
        <begin position="392"/>
        <end position="430"/>
    </location>
</feature>